<organism evidence="8 9">
    <name type="scientific">Zingiber officinale</name>
    <name type="common">Ginger</name>
    <name type="synonym">Amomum zingiber</name>
    <dbReference type="NCBI Taxonomy" id="94328"/>
    <lineage>
        <taxon>Eukaryota</taxon>
        <taxon>Viridiplantae</taxon>
        <taxon>Streptophyta</taxon>
        <taxon>Embryophyta</taxon>
        <taxon>Tracheophyta</taxon>
        <taxon>Spermatophyta</taxon>
        <taxon>Magnoliopsida</taxon>
        <taxon>Liliopsida</taxon>
        <taxon>Zingiberales</taxon>
        <taxon>Zingiberaceae</taxon>
        <taxon>Zingiber</taxon>
    </lineage>
</organism>
<proteinExistence type="predicted"/>
<evidence type="ECO:0000259" key="7">
    <source>
        <dbReference type="Pfam" id="PF01490"/>
    </source>
</evidence>
<evidence type="ECO:0000256" key="6">
    <source>
        <dbReference type="SAM" id="Phobius"/>
    </source>
</evidence>
<feature type="transmembrane region" description="Helical" evidence="6">
    <location>
        <begin position="64"/>
        <end position="84"/>
    </location>
</feature>
<gene>
    <name evidence="8" type="ORF">ZIOFF_073860</name>
</gene>
<dbReference type="Proteomes" id="UP000734854">
    <property type="component" value="Unassembled WGS sequence"/>
</dbReference>
<dbReference type="GO" id="GO:0015179">
    <property type="term" value="F:L-amino acid transmembrane transporter activity"/>
    <property type="evidence" value="ECO:0007669"/>
    <property type="project" value="TreeGrafter"/>
</dbReference>
<protein>
    <recommendedName>
        <fullName evidence="7">Amino acid transporter transmembrane domain-containing protein</fullName>
    </recommendedName>
</protein>
<comment type="subcellular location">
    <subcellularLocation>
        <location evidence="1">Membrane</location>
        <topology evidence="1">Multi-pass membrane protein</topology>
    </subcellularLocation>
</comment>
<dbReference type="EMBL" id="JACMSC010000022">
    <property type="protein sequence ID" value="KAG6469162.1"/>
    <property type="molecule type" value="Genomic_DNA"/>
</dbReference>
<sequence length="152" mass="15883">MTFLPVSGRDGRKLRRSYRSPLLCKHSNDGDRDGGASFPGAVFNLSTTIVGAGIMAIPVAVKVLGLLPGLAIIPLAAFITHASIDMILRAGRPPATFDKPANTVPPSYAAIVSDALGAPGGTLLQSCIILNNLGMLVVYMIIIGKYPISQII</sequence>
<accession>A0A8J5C6K2</accession>
<keyword evidence="3" id="KW-0813">Transport</keyword>
<evidence type="ECO:0000256" key="2">
    <source>
        <dbReference type="ARBA" id="ARBA00022692"/>
    </source>
</evidence>
<dbReference type="PANTHER" id="PTHR22950:SF686">
    <property type="entry name" value="AMINO ACID TRANSPORTER AVT6A-LIKE"/>
    <property type="match status" value="1"/>
</dbReference>
<keyword evidence="9" id="KW-1185">Reference proteome</keyword>
<evidence type="ECO:0000256" key="1">
    <source>
        <dbReference type="ARBA" id="ARBA00004141"/>
    </source>
</evidence>
<keyword evidence="2 6" id="KW-0812">Transmembrane</keyword>
<keyword evidence="4 6" id="KW-1133">Transmembrane helix</keyword>
<dbReference type="PANTHER" id="PTHR22950">
    <property type="entry name" value="AMINO ACID TRANSPORTER"/>
    <property type="match status" value="1"/>
</dbReference>
<evidence type="ECO:0000256" key="4">
    <source>
        <dbReference type="ARBA" id="ARBA00022989"/>
    </source>
</evidence>
<feature type="transmembrane region" description="Helical" evidence="6">
    <location>
        <begin position="123"/>
        <end position="142"/>
    </location>
</feature>
<evidence type="ECO:0000256" key="5">
    <source>
        <dbReference type="ARBA" id="ARBA00023136"/>
    </source>
</evidence>
<feature type="domain" description="Amino acid transporter transmembrane" evidence="7">
    <location>
        <begin position="35"/>
        <end position="145"/>
    </location>
</feature>
<comment type="caution">
    <text evidence="8">The sequence shown here is derived from an EMBL/GenBank/DDBJ whole genome shotgun (WGS) entry which is preliminary data.</text>
</comment>
<name>A0A8J5C6K2_ZINOF</name>
<keyword evidence="3" id="KW-0029">Amino-acid transport</keyword>
<evidence type="ECO:0000313" key="8">
    <source>
        <dbReference type="EMBL" id="KAG6469162.1"/>
    </source>
</evidence>
<dbReference type="Pfam" id="PF01490">
    <property type="entry name" value="Aa_trans"/>
    <property type="match status" value="1"/>
</dbReference>
<feature type="transmembrane region" description="Helical" evidence="6">
    <location>
        <begin position="36"/>
        <end position="57"/>
    </location>
</feature>
<reference evidence="8 9" key="1">
    <citation type="submission" date="2020-08" db="EMBL/GenBank/DDBJ databases">
        <title>Plant Genome Project.</title>
        <authorList>
            <person name="Zhang R.-G."/>
        </authorList>
    </citation>
    <scope>NUCLEOTIDE SEQUENCE [LARGE SCALE GENOMIC DNA]</scope>
    <source>
        <tissue evidence="8">Rhizome</tissue>
    </source>
</reference>
<evidence type="ECO:0000313" key="9">
    <source>
        <dbReference type="Proteomes" id="UP000734854"/>
    </source>
</evidence>
<evidence type="ECO:0000256" key="3">
    <source>
        <dbReference type="ARBA" id="ARBA00022970"/>
    </source>
</evidence>
<dbReference type="AlphaFoldDB" id="A0A8J5C6K2"/>
<keyword evidence="5 6" id="KW-0472">Membrane</keyword>
<dbReference type="InterPro" id="IPR013057">
    <property type="entry name" value="AA_transpt_TM"/>
</dbReference>
<dbReference type="GO" id="GO:0031090">
    <property type="term" value="C:organelle membrane"/>
    <property type="evidence" value="ECO:0007669"/>
    <property type="project" value="UniProtKB-ARBA"/>
</dbReference>